<organism evidence="2 3">
    <name type="scientific">Pelagicoccus enzymogenes</name>
    <dbReference type="NCBI Taxonomy" id="2773457"/>
    <lineage>
        <taxon>Bacteria</taxon>
        <taxon>Pseudomonadati</taxon>
        <taxon>Verrucomicrobiota</taxon>
        <taxon>Opitutia</taxon>
        <taxon>Puniceicoccales</taxon>
        <taxon>Pelagicoccaceae</taxon>
        <taxon>Pelagicoccus</taxon>
    </lineage>
</organism>
<dbReference type="RefSeq" id="WP_191618388.1">
    <property type="nucleotide sequence ID" value="NZ_JACYFG010000040.1"/>
</dbReference>
<evidence type="ECO:0000313" key="3">
    <source>
        <dbReference type="Proteomes" id="UP000622317"/>
    </source>
</evidence>
<dbReference type="AlphaFoldDB" id="A0A927IIX5"/>
<keyword evidence="3" id="KW-1185">Reference proteome</keyword>
<dbReference type="Proteomes" id="UP000622317">
    <property type="component" value="Unassembled WGS sequence"/>
</dbReference>
<evidence type="ECO:0000313" key="2">
    <source>
        <dbReference type="EMBL" id="MBD5781289.1"/>
    </source>
</evidence>
<gene>
    <name evidence="2" type="ORF">IEN85_17445</name>
</gene>
<evidence type="ECO:0000256" key="1">
    <source>
        <dbReference type="SAM" id="SignalP"/>
    </source>
</evidence>
<proteinExistence type="predicted"/>
<accession>A0A927IIX5</accession>
<reference evidence="2" key="1">
    <citation type="submission" date="2020-09" db="EMBL/GenBank/DDBJ databases">
        <title>Pelagicoccus enzymogenes sp. nov. with an EPS production, isolated from marine sediment.</title>
        <authorList>
            <person name="Feng X."/>
        </authorList>
    </citation>
    <scope>NUCLEOTIDE SEQUENCE</scope>
    <source>
        <strain evidence="2">NFK12</strain>
    </source>
</reference>
<dbReference type="Pfam" id="PF13557">
    <property type="entry name" value="Phenol_MetA_deg"/>
    <property type="match status" value="1"/>
</dbReference>
<feature type="signal peptide" evidence="1">
    <location>
        <begin position="1"/>
        <end position="26"/>
    </location>
</feature>
<keyword evidence="1" id="KW-0732">Signal</keyword>
<feature type="chain" id="PRO_5037817762" description="Alpha amylase" evidence="1">
    <location>
        <begin position="27"/>
        <end position="355"/>
    </location>
</feature>
<name>A0A927IIX5_9BACT</name>
<dbReference type="InterPro" id="IPR025737">
    <property type="entry name" value="FApF"/>
</dbReference>
<sequence>MNNTFSRVSTRTFASVTLALSLSATAFPQAQMSAAKSGRADSHAPIGVMGDHLHRGGEYMLSVRHMTMSMEGHRQGENSLTSHEVFAAGFSSAATRMDMDMSMVGFMYAPSDSVTLMLMTNYLEMDMDMVMNPHADMGGMHDDHGGHGMDMSHSTSGWGDTSLTALVKGWEYGKQKMHWNLGLSAPTGSVAEMMHASFQPYGMQLGSGTWDAKVGATYSGLGEGFGWGAQVLGTIRLEDEGESGFGRSDALDASVWGSWLVDASWSLSGRLKYSAEGPLDGHYNGPHAHSAPPHFQANYGGDILEAIVGLNYLWTDGALRGHRLALEYGQPIYQQLNGVGMNREDTLTLGWQYAW</sequence>
<dbReference type="EMBL" id="JACYFG010000040">
    <property type="protein sequence ID" value="MBD5781289.1"/>
    <property type="molecule type" value="Genomic_DNA"/>
</dbReference>
<protein>
    <recommendedName>
        <fullName evidence="4">Alpha amylase</fullName>
    </recommendedName>
</protein>
<comment type="caution">
    <text evidence="2">The sequence shown here is derived from an EMBL/GenBank/DDBJ whole genome shotgun (WGS) entry which is preliminary data.</text>
</comment>
<evidence type="ECO:0008006" key="4">
    <source>
        <dbReference type="Google" id="ProtNLM"/>
    </source>
</evidence>